<name>A0ABD3EYG2_9STRA</name>
<dbReference type="GO" id="GO:0003677">
    <property type="term" value="F:DNA binding"/>
    <property type="evidence" value="ECO:0007669"/>
    <property type="project" value="UniProtKB-KW"/>
</dbReference>
<dbReference type="EMBL" id="JBIMZQ010000047">
    <property type="protein sequence ID" value="KAL3659292.1"/>
    <property type="molecule type" value="Genomic_DNA"/>
</dbReference>
<dbReference type="PANTHER" id="PTHR46373:SF2">
    <property type="entry name" value="RWP-RK DOMAIN-CONTAINING PROTEIN"/>
    <property type="match status" value="1"/>
</dbReference>
<dbReference type="AlphaFoldDB" id="A0ABD3EYG2"/>
<keyword evidence="10" id="KW-1185">Reference proteome</keyword>
<evidence type="ECO:0000313" key="10">
    <source>
        <dbReference type="Proteomes" id="UP001632037"/>
    </source>
</evidence>
<dbReference type="InterPro" id="IPR044607">
    <property type="entry name" value="RKD-like"/>
</dbReference>
<evidence type="ECO:0000256" key="7">
    <source>
        <dbReference type="SAM" id="MobiDB-lite"/>
    </source>
</evidence>
<evidence type="ECO:0000256" key="6">
    <source>
        <dbReference type="ARBA" id="ARBA00023242"/>
    </source>
</evidence>
<evidence type="ECO:0000256" key="3">
    <source>
        <dbReference type="ARBA" id="ARBA00023054"/>
    </source>
</evidence>
<comment type="caution">
    <text evidence="9">The sequence shown here is derived from an EMBL/GenBank/DDBJ whole genome shotgun (WGS) entry which is preliminary data.</text>
</comment>
<evidence type="ECO:0000256" key="5">
    <source>
        <dbReference type="ARBA" id="ARBA00023163"/>
    </source>
</evidence>
<keyword evidence="2" id="KW-0805">Transcription regulation</keyword>
<keyword evidence="4" id="KW-0238">DNA-binding</keyword>
<evidence type="ECO:0000256" key="4">
    <source>
        <dbReference type="ARBA" id="ARBA00023125"/>
    </source>
</evidence>
<keyword evidence="5" id="KW-0804">Transcription</keyword>
<evidence type="ECO:0000256" key="2">
    <source>
        <dbReference type="ARBA" id="ARBA00023015"/>
    </source>
</evidence>
<proteinExistence type="predicted"/>
<dbReference type="PROSITE" id="PS51519">
    <property type="entry name" value="RWP_RK"/>
    <property type="match status" value="1"/>
</dbReference>
<protein>
    <recommendedName>
        <fullName evidence="8">RWP-RK domain-containing protein</fullName>
    </recommendedName>
</protein>
<accession>A0ABD3EYG2</accession>
<gene>
    <name evidence="9" type="ORF">V7S43_015563</name>
</gene>
<dbReference type="InterPro" id="IPR003035">
    <property type="entry name" value="RWP-RK_dom"/>
</dbReference>
<evidence type="ECO:0000256" key="1">
    <source>
        <dbReference type="ARBA" id="ARBA00004049"/>
    </source>
</evidence>
<evidence type="ECO:0000313" key="9">
    <source>
        <dbReference type="EMBL" id="KAL3659292.1"/>
    </source>
</evidence>
<dbReference type="Pfam" id="PF02042">
    <property type="entry name" value="RWP-RK"/>
    <property type="match status" value="1"/>
</dbReference>
<sequence length="286" mass="32025">MSSPSSSSLWNSLQGSPWGIQTTLSHTGSNSDSDQEVAEVSNASNKTADQKQTVASDSEAEDSTSGKRKRKRIHFNVEHLQTVYHLPLKTVSAAESCTDWQKNHSSYVTAAERLGVCEAALKRICRRNHVHKWPYRQLTSVRRRIAELKDRYAVLISGDEGGGGTAVLILEDAHSVLGLTDALPVVRGEIFDRRGGQSDSVSVTPAQFHDKLRRLEEEKDQIILSAHQRKRPSESIQPPQLMKTDILMPHLQDRQSHLLPLDLNRIDRDFPLLFLANVCESVRAYN</sequence>
<keyword evidence="3" id="KW-0175">Coiled coil</keyword>
<feature type="compositionally biased region" description="Polar residues" evidence="7">
    <location>
        <begin position="41"/>
        <end position="56"/>
    </location>
</feature>
<evidence type="ECO:0000259" key="8">
    <source>
        <dbReference type="PROSITE" id="PS51519"/>
    </source>
</evidence>
<feature type="region of interest" description="Disordered" evidence="7">
    <location>
        <begin position="20"/>
        <end position="71"/>
    </location>
</feature>
<feature type="domain" description="RWP-RK" evidence="8">
    <location>
        <begin position="61"/>
        <end position="161"/>
    </location>
</feature>
<feature type="compositionally biased region" description="Polar residues" evidence="7">
    <location>
        <begin position="20"/>
        <end position="32"/>
    </location>
</feature>
<organism evidence="9 10">
    <name type="scientific">Phytophthora oleae</name>
    <dbReference type="NCBI Taxonomy" id="2107226"/>
    <lineage>
        <taxon>Eukaryota</taxon>
        <taxon>Sar</taxon>
        <taxon>Stramenopiles</taxon>
        <taxon>Oomycota</taxon>
        <taxon>Peronosporomycetes</taxon>
        <taxon>Peronosporales</taxon>
        <taxon>Peronosporaceae</taxon>
        <taxon>Phytophthora</taxon>
    </lineage>
</organism>
<dbReference type="Proteomes" id="UP001632037">
    <property type="component" value="Unassembled WGS sequence"/>
</dbReference>
<comment type="function">
    <text evidence="1">Putative transcription factor.</text>
</comment>
<reference evidence="9 10" key="1">
    <citation type="submission" date="2024-09" db="EMBL/GenBank/DDBJ databases">
        <title>Genome sequencing and assembly of Phytophthora oleae, isolate VK10A, causative agent of rot of olive drupes.</title>
        <authorList>
            <person name="Conti Taguali S."/>
            <person name="Riolo M."/>
            <person name="La Spada F."/>
            <person name="Cacciola S.O."/>
            <person name="Dionisio G."/>
        </authorList>
    </citation>
    <scope>NUCLEOTIDE SEQUENCE [LARGE SCALE GENOMIC DNA]</scope>
    <source>
        <strain evidence="9 10">VK10A</strain>
    </source>
</reference>
<keyword evidence="6" id="KW-0539">Nucleus</keyword>
<dbReference type="PANTHER" id="PTHR46373">
    <property type="entry name" value="PROTEIN RKD4"/>
    <property type="match status" value="1"/>
</dbReference>